<reference evidence="2" key="1">
    <citation type="submission" date="2018-05" db="EMBL/GenBank/DDBJ databases">
        <authorList>
            <person name="Lanie J.A."/>
            <person name="Ng W.-L."/>
            <person name="Kazmierczak K.M."/>
            <person name="Andrzejewski T.M."/>
            <person name="Davidsen T.M."/>
            <person name="Wayne K.J."/>
            <person name="Tettelin H."/>
            <person name="Glass J.I."/>
            <person name="Rusch D."/>
            <person name="Podicherti R."/>
            <person name="Tsui H.-C.T."/>
            <person name="Winkler M.E."/>
        </authorList>
    </citation>
    <scope>NUCLEOTIDE SEQUENCE</scope>
</reference>
<proteinExistence type="predicted"/>
<organism evidence="2">
    <name type="scientific">marine metagenome</name>
    <dbReference type="NCBI Taxonomy" id="408172"/>
    <lineage>
        <taxon>unclassified sequences</taxon>
        <taxon>metagenomes</taxon>
        <taxon>ecological metagenomes</taxon>
    </lineage>
</organism>
<dbReference type="PANTHER" id="PTHR46388:SF2">
    <property type="entry name" value="NHL REPEAT-CONTAINING PROTEIN 2"/>
    <property type="match status" value="1"/>
</dbReference>
<name>A0A381XRM7_9ZZZZ</name>
<dbReference type="AlphaFoldDB" id="A0A381XRM7"/>
<dbReference type="InterPro" id="IPR011042">
    <property type="entry name" value="6-blade_b-propeller_TolB-like"/>
</dbReference>
<dbReference type="PANTHER" id="PTHR46388">
    <property type="entry name" value="NHL REPEAT-CONTAINING PROTEIN 2"/>
    <property type="match status" value="1"/>
</dbReference>
<gene>
    <name evidence="2" type="ORF">METZ01_LOCUS119747</name>
</gene>
<dbReference type="InterPro" id="IPR001258">
    <property type="entry name" value="NHL_repeat"/>
</dbReference>
<sequence>ESLYIVDTENHVIRRMSLSTGILETVLGNGERGDGPDGDPHGCKMDRPHGVFVHEGVVYVTDSESHRVRALEGAV</sequence>
<accession>A0A381XRM7</accession>
<dbReference type="SUPFAM" id="SSF63825">
    <property type="entry name" value="YWTD domain"/>
    <property type="match status" value="1"/>
</dbReference>
<dbReference type="Pfam" id="PF01436">
    <property type="entry name" value="NHL"/>
    <property type="match status" value="1"/>
</dbReference>
<keyword evidence="1" id="KW-0677">Repeat</keyword>
<protein>
    <submittedName>
        <fullName evidence="2">Uncharacterized protein</fullName>
    </submittedName>
</protein>
<feature type="non-terminal residue" evidence="2">
    <location>
        <position position="1"/>
    </location>
</feature>
<dbReference type="Gene3D" id="2.120.10.30">
    <property type="entry name" value="TolB, C-terminal domain"/>
    <property type="match status" value="1"/>
</dbReference>
<evidence type="ECO:0000256" key="1">
    <source>
        <dbReference type="ARBA" id="ARBA00022737"/>
    </source>
</evidence>
<evidence type="ECO:0000313" key="2">
    <source>
        <dbReference type="EMBL" id="SVA66893.1"/>
    </source>
</evidence>
<dbReference type="EMBL" id="UINC01015981">
    <property type="protein sequence ID" value="SVA66893.1"/>
    <property type="molecule type" value="Genomic_DNA"/>
</dbReference>